<dbReference type="PANTHER" id="PTHR45033">
    <property type="match status" value="1"/>
</dbReference>
<dbReference type="InterPro" id="IPR052711">
    <property type="entry name" value="Zinc_ADH-like"/>
</dbReference>
<dbReference type="RefSeq" id="WP_265373930.1">
    <property type="nucleotide sequence ID" value="NZ_JAMQPV010000001.1"/>
</dbReference>
<dbReference type="PANTHER" id="PTHR45033:SF2">
    <property type="entry name" value="ZINC-TYPE ALCOHOL DEHYDROGENASE-LIKE PROTEIN C1773.06C"/>
    <property type="match status" value="1"/>
</dbReference>
<reference evidence="2 3" key="1">
    <citation type="submission" date="2022-06" db="EMBL/GenBank/DDBJ databases">
        <title>Leptospira isolates from biofilms formed at urban environments.</title>
        <authorList>
            <person name="Ribeiro P.S."/>
            <person name="Sousa T."/>
            <person name="Carvalho N."/>
            <person name="Aburjaile F."/>
            <person name="Neves F."/>
            <person name="Oliveira D."/>
            <person name="Blanco L."/>
            <person name="Lima J."/>
            <person name="Costa F."/>
            <person name="Brenig B."/>
            <person name="Soares S."/>
            <person name="Ramos R."/>
            <person name="Goes-Neto A."/>
            <person name="Matiuzzi M."/>
            <person name="Azevedo V."/>
            <person name="Ristow P."/>
        </authorList>
    </citation>
    <scope>NUCLEOTIDE SEQUENCE [LARGE SCALE GENOMIC DNA]</scope>
    <source>
        <strain evidence="2 3">VSF25</strain>
    </source>
</reference>
<dbReference type="SUPFAM" id="SSF50129">
    <property type="entry name" value="GroES-like"/>
    <property type="match status" value="1"/>
</dbReference>
<dbReference type="InterPro" id="IPR020843">
    <property type="entry name" value="ER"/>
</dbReference>
<dbReference type="InterPro" id="IPR011032">
    <property type="entry name" value="GroES-like_sf"/>
</dbReference>
<evidence type="ECO:0000259" key="1">
    <source>
        <dbReference type="SMART" id="SM00829"/>
    </source>
</evidence>
<dbReference type="Gene3D" id="3.90.180.10">
    <property type="entry name" value="Medium-chain alcohol dehydrogenases, catalytic domain"/>
    <property type="match status" value="1"/>
</dbReference>
<dbReference type="InterPro" id="IPR013149">
    <property type="entry name" value="ADH-like_C"/>
</dbReference>
<protein>
    <submittedName>
        <fullName evidence="2">NAD(P)-dependent alcohol dehydrogenase</fullName>
    </submittedName>
</protein>
<dbReference type="Gene3D" id="3.40.50.720">
    <property type="entry name" value="NAD(P)-binding Rossmann-like Domain"/>
    <property type="match status" value="1"/>
</dbReference>
<dbReference type="Pfam" id="PF00107">
    <property type="entry name" value="ADH_zinc_N"/>
    <property type="match status" value="1"/>
</dbReference>
<comment type="caution">
    <text evidence="2">The sequence shown here is derived from an EMBL/GenBank/DDBJ whole genome shotgun (WGS) entry which is preliminary data.</text>
</comment>
<dbReference type="CDD" id="cd08276">
    <property type="entry name" value="MDR7"/>
    <property type="match status" value="1"/>
</dbReference>
<dbReference type="Proteomes" id="UP001209737">
    <property type="component" value="Unassembled WGS sequence"/>
</dbReference>
<organism evidence="2 3">
    <name type="scientific">Leptospira limi</name>
    <dbReference type="NCBI Taxonomy" id="2950023"/>
    <lineage>
        <taxon>Bacteria</taxon>
        <taxon>Pseudomonadati</taxon>
        <taxon>Spirochaetota</taxon>
        <taxon>Spirochaetia</taxon>
        <taxon>Leptospirales</taxon>
        <taxon>Leptospiraceae</taxon>
        <taxon>Leptospira</taxon>
    </lineage>
</organism>
<gene>
    <name evidence="2" type="ORF">ND812_01295</name>
</gene>
<dbReference type="EMBL" id="JAMQPV010000001">
    <property type="protein sequence ID" value="MCW7460712.1"/>
    <property type="molecule type" value="Genomic_DNA"/>
</dbReference>
<sequence>MKQAEIKQFGLENLKIIEVTEPKIVGPTDVLVRLYAASLNYRDSLVVEGKYNPKFPLPLVPCSDGAGEVIQIGSQVTEWNVGDKVLLTFAPKWISKEATHAEIRHTIGGPLPGTLRELAVVPETGLVRMPNHLSYEEAATLPCAALTAWSGLFQYGQLKPGEFVVVQGTGGVSIFALQFAKMAGAKVILTSSSEDKLQRGKDLGADFLINYKETKDWGKEVRRITGKVGADHIIEVGGAGTLEQSIAACRPFGVIHLIGILAGRSGELNLLPAVMNNLKIQGLVVGGRKAFMEMNQAIEQSGLKPVVDKVFPLEHSVEAIQYLRSGSHFGKIVISIP</sequence>
<proteinExistence type="predicted"/>
<dbReference type="InterPro" id="IPR036291">
    <property type="entry name" value="NAD(P)-bd_dom_sf"/>
</dbReference>
<feature type="domain" description="Enoyl reductase (ER)" evidence="1">
    <location>
        <begin position="10"/>
        <end position="334"/>
    </location>
</feature>
<evidence type="ECO:0000313" key="2">
    <source>
        <dbReference type="EMBL" id="MCW7460712.1"/>
    </source>
</evidence>
<dbReference type="SUPFAM" id="SSF51735">
    <property type="entry name" value="NAD(P)-binding Rossmann-fold domains"/>
    <property type="match status" value="1"/>
</dbReference>
<dbReference type="SMART" id="SM00829">
    <property type="entry name" value="PKS_ER"/>
    <property type="match status" value="1"/>
</dbReference>
<dbReference type="InterPro" id="IPR013154">
    <property type="entry name" value="ADH-like_N"/>
</dbReference>
<name>A0ABT3LTM3_9LEPT</name>
<evidence type="ECO:0000313" key="3">
    <source>
        <dbReference type="Proteomes" id="UP001209737"/>
    </source>
</evidence>
<keyword evidence="3" id="KW-1185">Reference proteome</keyword>
<dbReference type="Pfam" id="PF08240">
    <property type="entry name" value="ADH_N"/>
    <property type="match status" value="1"/>
</dbReference>
<accession>A0ABT3LTM3</accession>